<name>A0AC61MQM4_9FIRM</name>
<keyword evidence="2" id="KW-1185">Reference proteome</keyword>
<sequence length="719" mass="82854">MLEELLAKIELYNPETNRELITKAYNLAEEKHEGQFRSSGEPYFIHPVAVANILADLNMDDATIMAGLLHDILEDTDFSYDSMQDMFGEEVTKLVDGVTKLKKLSYKSKQENQAENLRKMVLAMSKDIRVVIVKLADRLHNMRTLEYMNRNKQIEKATETLQIYAPLAHRLGINTIKWELEDLSLRYLEPEIYYELVEKVKLKRKERESFIQDIIMVLNLALDELNISGEISGRPKSIYSIYKKMYQQGKAFEELFDLSAVRVITDSIKNCYGVLGAVHTLWKPIPGRFKDYIAMPKPNLYQSLHTTVIGPRGEIFEVQIRTWEMHRTAEYGIAAHWKYKEGTTGKQSSLDQKLSWIRELMEWQKDLSDSREFINTIKDDFSMDEVFVFSPKGDVIDLPEGSTPIDFAYRVHSAVGNKCVGAKVDGRIVPLTYKLKTGNIVEILTSSNSTGPSMDWLKIVKSSQAKTKIKQYFKKKERDNNIIKGRDMLEKEVRKQGFTFNEILKDDWLESVRERMSFKNMDDMYASIGFGTTPLTQVMPKLKELHKEYYHTEDSVEELQENYQKSKTPISSEHGIILKGVDNIQIKIAKCCNPVPGDEIVGYITRGRGVSVHRKDCSNILNVDDQNRLIEVSWDNTEESNYNVEIKVIAFDRFGYLANLTQKISELGIDTRGMNVVKNKDKTFDINLIVEVKHAKQIEDVLSMIRSVKGTLDVYRVKM</sequence>
<dbReference type="EMBL" id="CP066744">
    <property type="protein sequence ID" value="QQK07802.1"/>
    <property type="molecule type" value="Genomic_DNA"/>
</dbReference>
<evidence type="ECO:0000313" key="1">
    <source>
        <dbReference type="EMBL" id="QQK07802.1"/>
    </source>
</evidence>
<dbReference type="Proteomes" id="UP000595814">
    <property type="component" value="Chromosome"/>
</dbReference>
<proteinExistence type="predicted"/>
<organism evidence="1 2">
    <name type="scientific">Miniphocaeibacter halophilus</name>
    <dbReference type="NCBI Taxonomy" id="2931922"/>
    <lineage>
        <taxon>Bacteria</taxon>
        <taxon>Bacillati</taxon>
        <taxon>Bacillota</taxon>
        <taxon>Tissierellia</taxon>
        <taxon>Tissierellales</taxon>
        <taxon>Peptoniphilaceae</taxon>
        <taxon>Miniphocaeibacter</taxon>
    </lineage>
</organism>
<accession>A0AC61MQM4</accession>
<gene>
    <name evidence="1" type="ORF">JFY71_11060</name>
</gene>
<evidence type="ECO:0000313" key="2">
    <source>
        <dbReference type="Proteomes" id="UP000595814"/>
    </source>
</evidence>
<reference evidence="1 2" key="1">
    <citation type="journal article" date="2022" name="Int. J. Syst. Evol. Microbiol.">
        <title>Miniphocaeibacter halophilus sp. nov., an ammonium-tolerant acetate-producing bacterium isolated from a biogas system.</title>
        <authorList>
            <person name="Schnurer A."/>
            <person name="Singh A."/>
            <person name="Bi S."/>
            <person name="Qiao W."/>
            <person name="Westerholm M."/>
        </authorList>
    </citation>
    <scope>NUCLEOTIDE SEQUENCE [LARGE SCALE GENOMIC DNA]</scope>
    <source>
        <strain evidence="1 2">AMB_01</strain>
    </source>
</reference>
<protein>
    <submittedName>
        <fullName evidence="1">Bifunctional (P)ppGpp synthetase/guanosine-3',5'-bis(Diphosphate) 3'-pyrophosphohydrolase</fullName>
    </submittedName>
</protein>